<protein>
    <submittedName>
        <fullName evidence="1">Uncharacterized protein</fullName>
    </submittedName>
</protein>
<organism evidence="1 2">
    <name type="scientific">Leptospira santarosai</name>
    <dbReference type="NCBI Taxonomy" id="28183"/>
    <lineage>
        <taxon>Bacteria</taxon>
        <taxon>Pseudomonadati</taxon>
        <taxon>Spirochaetota</taxon>
        <taxon>Spirochaetia</taxon>
        <taxon>Leptospirales</taxon>
        <taxon>Leptospiraceae</taxon>
        <taxon>Leptospira</taxon>
    </lineage>
</organism>
<gene>
    <name evidence="1" type="ORF">XB16_2189</name>
</gene>
<evidence type="ECO:0000313" key="2">
    <source>
        <dbReference type="Proteomes" id="UP000033961"/>
    </source>
</evidence>
<evidence type="ECO:0000313" key="1">
    <source>
        <dbReference type="EMBL" id="AVQ12515.1"/>
    </source>
</evidence>
<sequence length="162" mass="18952">MLCWLVFRNFSFVFFLFCFGLFLFSILILCFTVSSVDGVHGNESNDVSTDQRCHRARILISNCRPEKREPIEMKLNGKRRTSNELSTCFTFLSYAFDTEQFHPAQKPESLSRSTYGVMPFVSNEKGKETFKLQKIHFTMKKMRLVVAILNPKKVIFVWNQIE</sequence>
<dbReference type="AlphaFoldDB" id="A0A2P1QUD4"/>
<name>A0A2P1QUD4_9LEPT</name>
<reference evidence="1 2" key="1">
    <citation type="journal article" date="2015" name="Genome Announc.">
        <title>Draft Genome Sequences of Leptospira santarosai Strains U160, U164, and U233, Isolated from Asymptomatic Cattle.</title>
        <authorList>
            <person name="Kremer F.S."/>
            <person name="Eslabao M.R."/>
            <person name="Provisor M."/>
            <person name="Woloski R.D."/>
            <person name="Ramires O.V."/>
            <person name="Moreno L.Z."/>
            <person name="Moreno A.M."/>
            <person name="Hamond C."/>
            <person name="Lilenbaum W."/>
            <person name="Dellagostin O.A."/>
        </authorList>
    </citation>
    <scope>NUCLEOTIDE SEQUENCE [LARGE SCALE GENOMIC DNA]</scope>
    <source>
        <strain evidence="1 2">U160</strain>
    </source>
</reference>
<dbReference type="Proteomes" id="UP000033961">
    <property type="component" value="Chromosome I"/>
</dbReference>
<dbReference type="EMBL" id="CP027843">
    <property type="protein sequence ID" value="AVQ12515.1"/>
    <property type="molecule type" value="Genomic_DNA"/>
</dbReference>
<proteinExistence type="predicted"/>
<accession>A0A2P1QUD4</accession>